<comment type="caution">
    <text evidence="3">The sequence shown here is derived from an EMBL/GenBank/DDBJ whole genome shotgun (WGS) entry which is preliminary data.</text>
</comment>
<evidence type="ECO:0000256" key="1">
    <source>
        <dbReference type="SAM" id="Coils"/>
    </source>
</evidence>
<evidence type="ECO:0000313" key="4">
    <source>
        <dbReference type="Proteomes" id="UP000324800"/>
    </source>
</evidence>
<evidence type="ECO:0000313" key="3">
    <source>
        <dbReference type="EMBL" id="KAA6361800.1"/>
    </source>
</evidence>
<feature type="region of interest" description="Disordered" evidence="2">
    <location>
        <begin position="148"/>
        <end position="189"/>
    </location>
</feature>
<reference evidence="3 4" key="1">
    <citation type="submission" date="2019-03" db="EMBL/GenBank/DDBJ databases">
        <title>Single cell metagenomics reveals metabolic interactions within the superorganism composed of flagellate Streblomastix strix and complex community of Bacteroidetes bacteria on its surface.</title>
        <authorList>
            <person name="Treitli S.C."/>
            <person name="Kolisko M."/>
            <person name="Husnik F."/>
            <person name="Keeling P."/>
            <person name="Hampl V."/>
        </authorList>
    </citation>
    <scope>NUCLEOTIDE SEQUENCE [LARGE SCALE GENOMIC DNA]</scope>
    <source>
        <strain evidence="3">ST1C</strain>
    </source>
</reference>
<dbReference type="AlphaFoldDB" id="A0A5J4TUV2"/>
<evidence type="ECO:0000256" key="2">
    <source>
        <dbReference type="SAM" id="MobiDB-lite"/>
    </source>
</evidence>
<feature type="coiled-coil region" evidence="1">
    <location>
        <begin position="103"/>
        <end position="130"/>
    </location>
</feature>
<dbReference type="EMBL" id="SNRW01025043">
    <property type="protein sequence ID" value="KAA6361800.1"/>
    <property type="molecule type" value="Genomic_DNA"/>
</dbReference>
<dbReference type="Proteomes" id="UP000324800">
    <property type="component" value="Unassembled WGS sequence"/>
</dbReference>
<sequence>MFDLSTKIEGMTTFFLFAMKRVNLFANVVARGQARSQNLSELVSQQKVVIQNQEQAKQLIKETIEIPPNNNIEIDDNELEITAPQDPVIWKDLLKHMDIEWNKIKYYNEKEQEKQDKLKLKQEKEKGKEKTRKMLEEILIQQTIKEEEEKGKKEGTILEEWEEIDQTKTQKQKQMEEERKKQSIEERLK</sequence>
<feature type="non-terminal residue" evidence="3">
    <location>
        <position position="189"/>
    </location>
</feature>
<keyword evidence="1" id="KW-0175">Coiled coil</keyword>
<gene>
    <name evidence="3" type="ORF">EZS28_042673</name>
</gene>
<accession>A0A5J4TUV2</accession>
<organism evidence="3 4">
    <name type="scientific">Streblomastix strix</name>
    <dbReference type="NCBI Taxonomy" id="222440"/>
    <lineage>
        <taxon>Eukaryota</taxon>
        <taxon>Metamonada</taxon>
        <taxon>Preaxostyla</taxon>
        <taxon>Oxymonadida</taxon>
        <taxon>Streblomastigidae</taxon>
        <taxon>Streblomastix</taxon>
    </lineage>
</organism>
<proteinExistence type="predicted"/>
<feature type="compositionally biased region" description="Basic and acidic residues" evidence="2">
    <location>
        <begin position="165"/>
        <end position="189"/>
    </location>
</feature>
<protein>
    <submittedName>
        <fullName evidence="3">Uncharacterized protein</fullName>
    </submittedName>
</protein>
<name>A0A5J4TUV2_9EUKA</name>